<evidence type="ECO:0000256" key="1">
    <source>
        <dbReference type="SAM" id="Phobius"/>
    </source>
</evidence>
<protein>
    <submittedName>
        <fullName evidence="2">Uncharacterized protein</fullName>
    </submittedName>
</protein>
<keyword evidence="1" id="KW-1133">Transmembrane helix</keyword>
<dbReference type="Proteomes" id="UP000291343">
    <property type="component" value="Unassembled WGS sequence"/>
</dbReference>
<dbReference type="InParanoid" id="A0A482WQG8"/>
<feature type="transmembrane region" description="Helical" evidence="1">
    <location>
        <begin position="69"/>
        <end position="89"/>
    </location>
</feature>
<dbReference type="EMBL" id="QKKF02028332">
    <property type="protein sequence ID" value="RZF35431.1"/>
    <property type="molecule type" value="Genomic_DNA"/>
</dbReference>
<keyword evidence="1" id="KW-0472">Membrane</keyword>
<sequence length="100" mass="11020">MNNQIEVDREYWARSVKLKAASVESQVVGSLHLGFCNPSTTPNPVPFTCVMSCPILTPDRPCACVNAHALIMILARINFIAVLFFTFWLDNFSLSSAGVD</sequence>
<gene>
    <name evidence="2" type="ORF">LSTR_LSTR006975</name>
</gene>
<organism evidence="2 3">
    <name type="scientific">Laodelphax striatellus</name>
    <name type="common">Small brown planthopper</name>
    <name type="synonym">Delphax striatella</name>
    <dbReference type="NCBI Taxonomy" id="195883"/>
    <lineage>
        <taxon>Eukaryota</taxon>
        <taxon>Metazoa</taxon>
        <taxon>Ecdysozoa</taxon>
        <taxon>Arthropoda</taxon>
        <taxon>Hexapoda</taxon>
        <taxon>Insecta</taxon>
        <taxon>Pterygota</taxon>
        <taxon>Neoptera</taxon>
        <taxon>Paraneoptera</taxon>
        <taxon>Hemiptera</taxon>
        <taxon>Auchenorrhyncha</taxon>
        <taxon>Fulgoroidea</taxon>
        <taxon>Delphacidae</taxon>
        <taxon>Criomorphinae</taxon>
        <taxon>Laodelphax</taxon>
    </lineage>
</organism>
<accession>A0A482WQG8</accession>
<comment type="caution">
    <text evidence="2">The sequence shown here is derived from an EMBL/GenBank/DDBJ whole genome shotgun (WGS) entry which is preliminary data.</text>
</comment>
<dbReference type="AlphaFoldDB" id="A0A482WQG8"/>
<proteinExistence type="predicted"/>
<name>A0A482WQG8_LAOST</name>
<evidence type="ECO:0000313" key="3">
    <source>
        <dbReference type="Proteomes" id="UP000291343"/>
    </source>
</evidence>
<evidence type="ECO:0000313" key="2">
    <source>
        <dbReference type="EMBL" id="RZF35431.1"/>
    </source>
</evidence>
<keyword evidence="3" id="KW-1185">Reference proteome</keyword>
<reference evidence="2 3" key="1">
    <citation type="journal article" date="2017" name="Gigascience">
        <title>Genome sequence of the small brown planthopper, Laodelphax striatellus.</title>
        <authorList>
            <person name="Zhu J."/>
            <person name="Jiang F."/>
            <person name="Wang X."/>
            <person name="Yang P."/>
            <person name="Bao Y."/>
            <person name="Zhao W."/>
            <person name="Wang W."/>
            <person name="Lu H."/>
            <person name="Wang Q."/>
            <person name="Cui N."/>
            <person name="Li J."/>
            <person name="Chen X."/>
            <person name="Luo L."/>
            <person name="Yu J."/>
            <person name="Kang L."/>
            <person name="Cui F."/>
        </authorList>
    </citation>
    <scope>NUCLEOTIDE SEQUENCE [LARGE SCALE GENOMIC DNA]</scope>
    <source>
        <strain evidence="2">Lst14</strain>
    </source>
</reference>
<keyword evidence="1" id="KW-0812">Transmembrane</keyword>